<protein>
    <recommendedName>
        <fullName evidence="1">DUF4097 domain-containing protein</fullName>
    </recommendedName>
</protein>
<dbReference type="InterPro" id="IPR025164">
    <property type="entry name" value="Toastrack_DUF4097"/>
</dbReference>
<proteinExistence type="predicted"/>
<dbReference type="AlphaFoldDB" id="A0A8E2IBV4"/>
<dbReference type="EMBL" id="MTLA01000004">
    <property type="protein sequence ID" value="OOP70352.1"/>
    <property type="molecule type" value="Genomic_DNA"/>
</dbReference>
<organism evidence="2 3">
    <name type="scientific">Heyndrickxia oleronia</name>
    <dbReference type="NCBI Taxonomy" id="38875"/>
    <lineage>
        <taxon>Bacteria</taxon>
        <taxon>Bacillati</taxon>
        <taxon>Bacillota</taxon>
        <taxon>Bacilli</taxon>
        <taxon>Bacillales</taxon>
        <taxon>Bacillaceae</taxon>
        <taxon>Heyndrickxia</taxon>
    </lineage>
</organism>
<comment type="caution">
    <text evidence="2">The sequence shown here is derived from an EMBL/GenBank/DDBJ whole genome shotgun (WGS) entry which is preliminary data.</text>
</comment>
<keyword evidence="3" id="KW-1185">Reference proteome</keyword>
<sequence>MKKLLFFLAVLIVLYFVGSNVKQASWFPFGNKGEQTESIKNIDKIDLDIGSYDVKVIPDDREDIKAEITGKGKLNMNRSGNTIRIEVKRKWLDGINFWSKSRLNVYIPESYDQDIDLSIGSGRIVMSGKAENSPMKLKNLNVKMGSGIVKLENLDVQRFYHKGSSGKSNINAITAKTGTIKMESGIVDVNQYKGKLDAKLSSGKMDIQMAELNDSIMMKVNSGMANLDLPKDASFTLNGEVGSGIFSCDFPLNNKQNNDKVVKGTHGSGEYKIDAKVSSGKLKIY</sequence>
<dbReference type="Pfam" id="PF13349">
    <property type="entry name" value="DUF4097"/>
    <property type="match status" value="1"/>
</dbReference>
<accession>A0A8E2IBV4</accession>
<reference evidence="2 3" key="1">
    <citation type="submission" date="2017-01" db="EMBL/GenBank/DDBJ databases">
        <title>Draft genome sequence of Bacillus oleronius.</title>
        <authorList>
            <person name="Allam M."/>
        </authorList>
    </citation>
    <scope>NUCLEOTIDE SEQUENCE [LARGE SCALE GENOMIC DNA]</scope>
    <source>
        <strain evidence="2 3">DSM 9356</strain>
    </source>
</reference>
<dbReference type="RefSeq" id="WP_078109149.1">
    <property type="nucleotide sequence ID" value="NZ_CP065424.1"/>
</dbReference>
<feature type="domain" description="DUF4097" evidence="1">
    <location>
        <begin position="42"/>
        <end position="284"/>
    </location>
</feature>
<evidence type="ECO:0000313" key="3">
    <source>
        <dbReference type="Proteomes" id="UP000189761"/>
    </source>
</evidence>
<dbReference type="Proteomes" id="UP000189761">
    <property type="component" value="Unassembled WGS sequence"/>
</dbReference>
<name>A0A8E2IBV4_9BACI</name>
<gene>
    <name evidence="2" type="ORF">BWZ43_00525</name>
</gene>
<evidence type="ECO:0000313" key="2">
    <source>
        <dbReference type="EMBL" id="OOP70352.1"/>
    </source>
</evidence>
<evidence type="ECO:0000259" key="1">
    <source>
        <dbReference type="Pfam" id="PF13349"/>
    </source>
</evidence>